<reference evidence="2 4" key="2">
    <citation type="submission" date="2014-07" db="EMBL/GenBank/DDBJ databases">
        <title>Porphyromonadaceae bacterium OUH 334697 = ATCC BAA-2682 = DSM 28341 draft genome.</title>
        <authorList>
            <person name="Sydenham T.V."/>
            <person name="Hasman H."/>
            <person name="Justesen U.S."/>
        </authorList>
    </citation>
    <scope>NUCLEOTIDE SEQUENCE [LARGE SCALE GENOMIC DNA]</scope>
    <source>
        <strain evidence="2 4">OUH 334697</strain>
    </source>
</reference>
<evidence type="ECO:0000259" key="1">
    <source>
        <dbReference type="Pfam" id="PF14322"/>
    </source>
</evidence>
<feature type="domain" description="SusD-like N-terminal" evidence="1">
    <location>
        <begin position="81"/>
        <end position="211"/>
    </location>
</feature>
<keyword evidence="5" id="KW-1185">Reference proteome</keyword>
<evidence type="ECO:0000313" key="4">
    <source>
        <dbReference type="Proteomes" id="UP000031937"/>
    </source>
</evidence>
<dbReference type="InterPro" id="IPR011990">
    <property type="entry name" value="TPR-like_helical_dom_sf"/>
</dbReference>
<protein>
    <recommendedName>
        <fullName evidence="1">SusD-like N-terminal domain-containing protein</fullName>
    </recommendedName>
</protein>
<organism evidence="3 5">
    <name type="scientific">Sanguibacteroides justesenii</name>
    <dbReference type="NCBI Taxonomy" id="1547597"/>
    <lineage>
        <taxon>Bacteria</taxon>
        <taxon>Pseudomonadati</taxon>
        <taxon>Bacteroidota</taxon>
        <taxon>Bacteroidia</taxon>
        <taxon>Bacteroidales</taxon>
        <taxon>Porphyromonadaceae</taxon>
        <taxon>Sanguibacteroides</taxon>
    </lineage>
</organism>
<dbReference type="AlphaFoldDB" id="A0A0C3RAK4"/>
<dbReference type="OrthoDB" id="727588at2"/>
<dbReference type="InterPro" id="IPR033985">
    <property type="entry name" value="SusD-like_N"/>
</dbReference>
<name>A0A0C3RAK4_9PORP</name>
<sequence>MKDYIKTVVLLISFSFAACESWLDVQPETQITEESLLTTGDGYRSVLNGLYKTMGETALYGKELTWGMLDCISQQYKLGEDNFYAGKIWRDFAKLDYTTTYSVSYLKNVWTDAYNIIANANNLIQNLKNASPDLFSQGEMEKNLILGEAYACRAFMHFDMLRLFAPAPVNDDGKAYVPYVEAYPSLYSQKLGVQSCIDKIITDLEQARPLVVVWDTSLVGRGTLIRGESRFHNTFVFGTEIYGNQTLNVESFFKGRGYRMHYFAVTALLARAYQYAGRYQEAYECAKEVLEFKVKSNYGNELAFDKDDFSGVSSTNWNNKKDLKTISNLIFGVYNENAYEDFGLSYSYAPEYTGSAGWFVLNLDGQKVFQNYAGVDESDRDYRYLRLTYLAGGEYPISGKYYCSTDETTRDYNATVIPLIRATEMKYIMAEYYARQNNFPEAKKILEDIRKARGCVESLSISSWADFVSELIRDARREWIGEGQLFYLYKRLNASVDFGNGTVRPFTRSEYLLPIPTNEGL</sequence>
<dbReference type="RefSeq" id="WP_041504540.1">
    <property type="nucleotide sequence ID" value="NZ_JPIT01000039.1"/>
</dbReference>
<dbReference type="PROSITE" id="PS51257">
    <property type="entry name" value="PROKAR_LIPOPROTEIN"/>
    <property type="match status" value="1"/>
</dbReference>
<dbReference type="EMBL" id="JPIT01000039">
    <property type="protein sequence ID" value="KIO42480.1"/>
    <property type="molecule type" value="Genomic_DNA"/>
</dbReference>
<accession>A0A0C3RAK4</accession>
<evidence type="ECO:0000313" key="5">
    <source>
        <dbReference type="Proteomes" id="UP000031980"/>
    </source>
</evidence>
<dbReference type="EMBL" id="JPIU01000051">
    <property type="protein sequence ID" value="KIO42566.1"/>
    <property type="molecule type" value="Genomic_DNA"/>
</dbReference>
<dbReference type="Proteomes" id="UP000031937">
    <property type="component" value="Unassembled WGS sequence"/>
</dbReference>
<dbReference type="Proteomes" id="UP000031980">
    <property type="component" value="Unassembled WGS sequence"/>
</dbReference>
<dbReference type="Pfam" id="PF14322">
    <property type="entry name" value="SusD-like_3"/>
    <property type="match status" value="1"/>
</dbReference>
<reference evidence="3 5" key="1">
    <citation type="submission" date="2014-07" db="EMBL/GenBank/DDBJ databases">
        <title>Porphyromonadaceae bacterium OUH 308042 = ATCC BAA-2681 = DSM 28342 draft genome.</title>
        <authorList>
            <person name="Sydenham T.V."/>
            <person name="Hasman H."/>
            <person name="Justensen U.S."/>
        </authorList>
    </citation>
    <scope>NUCLEOTIDE SEQUENCE [LARGE SCALE GENOMIC DNA]</scope>
    <source>
        <strain evidence="3 5">OUH 308042</strain>
    </source>
</reference>
<comment type="caution">
    <text evidence="3">The sequence shown here is derived from an EMBL/GenBank/DDBJ whole genome shotgun (WGS) entry which is preliminary data.</text>
</comment>
<dbReference type="Gene3D" id="1.25.40.390">
    <property type="match status" value="1"/>
</dbReference>
<dbReference type="SUPFAM" id="SSF48452">
    <property type="entry name" value="TPR-like"/>
    <property type="match status" value="1"/>
</dbReference>
<proteinExistence type="predicted"/>
<gene>
    <name evidence="3" type="ORF">BA92_14465</name>
    <name evidence="2" type="ORF">IE90_14440</name>
</gene>
<evidence type="ECO:0000313" key="2">
    <source>
        <dbReference type="EMBL" id="KIO42480.1"/>
    </source>
</evidence>
<evidence type="ECO:0000313" key="3">
    <source>
        <dbReference type="EMBL" id="KIO42566.1"/>
    </source>
</evidence>